<sequence length="249" mass="27456">MEPQEKLLIARAADALERSGRFYNLNAVGFLNPHEAALIKREVHGTPDVRCEFFGGYEEAERRMFFSYPVFSEPDFGEFITAVRLTGRDISSLSHRDFLGSLMGLGIKRENVGDIVPCGDECLIFLKPKMAEYLTLNLTKIGRCGINAKVCGLGGISLPKRETKSKAASVSSLRLDCIVAAAVNMSRSRAAELIKAESVSLNFEPALSVSKAVESGDVISVRKHGRFRLAEIKGRTRKGRISVIIEKYI</sequence>
<dbReference type="InterPro" id="IPR040591">
    <property type="entry name" value="RqcP2_RBD"/>
</dbReference>
<feature type="domain" description="RNA-binding S4" evidence="2">
    <location>
        <begin position="173"/>
        <end position="233"/>
    </location>
</feature>
<protein>
    <recommendedName>
        <fullName evidence="2">RNA-binding S4 domain-containing protein</fullName>
    </recommendedName>
</protein>
<dbReference type="CDD" id="cd00165">
    <property type="entry name" value="S4"/>
    <property type="match status" value="1"/>
</dbReference>
<dbReference type="PANTHER" id="PTHR13633">
    <property type="entry name" value="MITOCHONDRIAL TRANSCRIPTION RESCUE FACTOR 1"/>
    <property type="match status" value="1"/>
</dbReference>
<dbReference type="Pfam" id="PF17774">
    <property type="entry name" value="YlmH_RBD"/>
    <property type="match status" value="1"/>
</dbReference>
<dbReference type="Gene3D" id="3.30.1370.160">
    <property type="match status" value="1"/>
</dbReference>
<dbReference type="InterPro" id="IPR012677">
    <property type="entry name" value="Nucleotide-bd_a/b_plait_sf"/>
</dbReference>
<keyword evidence="1" id="KW-0694">RNA-binding</keyword>
<dbReference type="SMART" id="SM00363">
    <property type="entry name" value="S4"/>
    <property type="match status" value="1"/>
</dbReference>
<dbReference type="SUPFAM" id="SSF55174">
    <property type="entry name" value="Alpha-L RNA-binding motif"/>
    <property type="match status" value="1"/>
</dbReference>
<dbReference type="EMBL" id="DXIJ01000034">
    <property type="protein sequence ID" value="HIV85508.1"/>
    <property type="molecule type" value="Genomic_DNA"/>
</dbReference>
<dbReference type="InterPro" id="IPR036986">
    <property type="entry name" value="S4_RNA-bd_sf"/>
</dbReference>
<comment type="caution">
    <text evidence="3">The sequence shown here is derived from an EMBL/GenBank/DDBJ whole genome shotgun (WGS) entry which is preliminary data.</text>
</comment>
<dbReference type="AlphaFoldDB" id="A0A9D1PQD2"/>
<name>A0A9D1PQD2_9FIRM</name>
<dbReference type="PANTHER" id="PTHR13633:SF3">
    <property type="entry name" value="MITOCHONDRIAL TRANSCRIPTION RESCUE FACTOR 1"/>
    <property type="match status" value="1"/>
</dbReference>
<evidence type="ECO:0000256" key="1">
    <source>
        <dbReference type="PROSITE-ProRule" id="PRU00182"/>
    </source>
</evidence>
<dbReference type="InterPro" id="IPR002942">
    <property type="entry name" value="S4_RNA-bd"/>
</dbReference>
<reference evidence="3" key="2">
    <citation type="submission" date="2021-04" db="EMBL/GenBank/DDBJ databases">
        <authorList>
            <person name="Gilroy R."/>
        </authorList>
    </citation>
    <scope>NUCLEOTIDE SEQUENCE</scope>
    <source>
        <strain evidence="3">5790</strain>
    </source>
</reference>
<organism evidence="3 4">
    <name type="scientific">Candidatus Monoglobus merdigallinarum</name>
    <dbReference type="NCBI Taxonomy" id="2838698"/>
    <lineage>
        <taxon>Bacteria</taxon>
        <taxon>Bacillati</taxon>
        <taxon>Bacillota</taxon>
        <taxon>Clostridia</taxon>
        <taxon>Monoglobales</taxon>
        <taxon>Monoglobaceae</taxon>
        <taxon>Monoglobus</taxon>
    </lineage>
</organism>
<evidence type="ECO:0000259" key="2">
    <source>
        <dbReference type="SMART" id="SM00363"/>
    </source>
</evidence>
<evidence type="ECO:0000313" key="3">
    <source>
        <dbReference type="EMBL" id="HIV85508.1"/>
    </source>
</evidence>
<dbReference type="PROSITE" id="PS50889">
    <property type="entry name" value="S4"/>
    <property type="match status" value="1"/>
</dbReference>
<reference evidence="3" key="1">
    <citation type="journal article" date="2021" name="PeerJ">
        <title>Extensive microbial diversity within the chicken gut microbiome revealed by metagenomics and culture.</title>
        <authorList>
            <person name="Gilroy R."/>
            <person name="Ravi A."/>
            <person name="Getino M."/>
            <person name="Pursley I."/>
            <person name="Horton D.L."/>
            <person name="Alikhan N.F."/>
            <person name="Baker D."/>
            <person name="Gharbi K."/>
            <person name="Hall N."/>
            <person name="Watson M."/>
            <person name="Adriaenssens E.M."/>
            <person name="Foster-Nyarko E."/>
            <person name="Jarju S."/>
            <person name="Secka A."/>
            <person name="Antonio M."/>
            <person name="Oren A."/>
            <person name="Chaudhuri R.R."/>
            <person name="La Ragione R."/>
            <person name="Hildebrand F."/>
            <person name="Pallen M.J."/>
        </authorList>
    </citation>
    <scope>NUCLEOTIDE SEQUENCE</scope>
    <source>
        <strain evidence="3">5790</strain>
    </source>
</reference>
<accession>A0A9D1PQD2</accession>
<gene>
    <name evidence="3" type="ORF">H9900_01720</name>
</gene>
<dbReference type="GO" id="GO:0003723">
    <property type="term" value="F:RNA binding"/>
    <property type="evidence" value="ECO:0007669"/>
    <property type="project" value="UniProtKB-KW"/>
</dbReference>
<dbReference type="Gene3D" id="3.30.70.330">
    <property type="match status" value="1"/>
</dbReference>
<dbReference type="Proteomes" id="UP000824162">
    <property type="component" value="Unassembled WGS sequence"/>
</dbReference>
<proteinExistence type="predicted"/>
<evidence type="ECO:0000313" key="4">
    <source>
        <dbReference type="Proteomes" id="UP000824162"/>
    </source>
</evidence>
<dbReference type="Gene3D" id="3.10.290.10">
    <property type="entry name" value="RNA-binding S4 domain"/>
    <property type="match status" value="1"/>
</dbReference>